<sequence length="150" mass="16683">MREAANQLKGSATTESAFPPRISSAKVWHTRTGCTEKGSIYQQCTAYFTISNAKSIEDWTNRGIEDLKCGKIVAPLPPNDTFMEDPLCASSSSYPFWFRFILDEKLKEASACDEVKAALSAKISREQIGAEIDLMISGNQPVRPSYDLYM</sequence>
<evidence type="ECO:0000256" key="1">
    <source>
        <dbReference type="ARBA" id="ARBA00022884"/>
    </source>
</evidence>
<keyword evidence="2" id="KW-0548">Nucleotidyltransferase</keyword>
<gene>
    <name evidence="2" type="ORF">RchiOBHm_Chr4g0411721</name>
</gene>
<dbReference type="Gramene" id="PRQ38248">
    <property type="protein sequence ID" value="PRQ38248"/>
    <property type="gene ID" value="RchiOBHm_Chr4g0411721"/>
</dbReference>
<reference evidence="2 3" key="1">
    <citation type="journal article" date="2018" name="Nat. Genet.">
        <title>The Rosa genome provides new insights in the design of modern roses.</title>
        <authorList>
            <person name="Bendahmane M."/>
        </authorList>
    </citation>
    <scope>NUCLEOTIDE SEQUENCE [LARGE SCALE GENOMIC DNA]</scope>
    <source>
        <strain evidence="3">cv. Old Blush</strain>
    </source>
</reference>
<dbReference type="EC" id="2.7.7.72" evidence="2"/>
<name>A0A2P6QVN4_ROSCH</name>
<proteinExistence type="predicted"/>
<dbReference type="Proteomes" id="UP000238479">
    <property type="component" value="Chromosome 4"/>
</dbReference>
<dbReference type="EMBL" id="PDCK01000042">
    <property type="protein sequence ID" value="PRQ38248.1"/>
    <property type="molecule type" value="Genomic_DNA"/>
</dbReference>
<protein>
    <submittedName>
        <fullName evidence="2">Putative CCA tRNA nucleotidyltransferase</fullName>
        <ecNumber evidence="2">2.7.7.72</ecNumber>
    </submittedName>
</protein>
<dbReference type="GO" id="GO:0052929">
    <property type="term" value="F:ATP:3'-cytidine-cytidine-tRNA adenylyltransferase activity"/>
    <property type="evidence" value="ECO:0007669"/>
    <property type="project" value="TreeGrafter"/>
</dbReference>
<accession>A0A2P6QVN4</accession>
<dbReference type="PANTHER" id="PTHR13734:SF5">
    <property type="entry name" value="CCA TRNA NUCLEOTIDYLTRANSFERASE, MITOCHONDRIAL"/>
    <property type="match status" value="1"/>
</dbReference>
<keyword evidence="3" id="KW-1185">Reference proteome</keyword>
<dbReference type="GO" id="GO:0052927">
    <property type="term" value="F:CC tRNA cytidylyltransferase activity"/>
    <property type="evidence" value="ECO:0007669"/>
    <property type="project" value="TreeGrafter"/>
</dbReference>
<evidence type="ECO:0000313" key="2">
    <source>
        <dbReference type="EMBL" id="PRQ38248.1"/>
    </source>
</evidence>
<organism evidence="2 3">
    <name type="scientific">Rosa chinensis</name>
    <name type="common">China rose</name>
    <dbReference type="NCBI Taxonomy" id="74649"/>
    <lineage>
        <taxon>Eukaryota</taxon>
        <taxon>Viridiplantae</taxon>
        <taxon>Streptophyta</taxon>
        <taxon>Embryophyta</taxon>
        <taxon>Tracheophyta</taxon>
        <taxon>Spermatophyta</taxon>
        <taxon>Magnoliopsida</taxon>
        <taxon>eudicotyledons</taxon>
        <taxon>Gunneridae</taxon>
        <taxon>Pentapetalae</taxon>
        <taxon>rosids</taxon>
        <taxon>fabids</taxon>
        <taxon>Rosales</taxon>
        <taxon>Rosaceae</taxon>
        <taxon>Rosoideae</taxon>
        <taxon>Rosoideae incertae sedis</taxon>
        <taxon>Rosa</taxon>
    </lineage>
</organism>
<dbReference type="GO" id="GO:0004810">
    <property type="term" value="F:CCA tRNA nucleotidyltransferase activity"/>
    <property type="evidence" value="ECO:0007669"/>
    <property type="project" value="UniProtKB-EC"/>
</dbReference>
<dbReference type="PANTHER" id="PTHR13734">
    <property type="entry name" value="TRNA-NUCLEOTIDYLTRANSFERASE"/>
    <property type="match status" value="1"/>
</dbReference>
<dbReference type="GO" id="GO:0001680">
    <property type="term" value="P:tRNA 3'-terminal CCA addition"/>
    <property type="evidence" value="ECO:0007669"/>
    <property type="project" value="TreeGrafter"/>
</dbReference>
<dbReference type="GO" id="GO:0003723">
    <property type="term" value="F:RNA binding"/>
    <property type="evidence" value="ECO:0007669"/>
    <property type="project" value="UniProtKB-KW"/>
</dbReference>
<comment type="caution">
    <text evidence="2">The sequence shown here is derived from an EMBL/GenBank/DDBJ whole genome shotgun (WGS) entry which is preliminary data.</text>
</comment>
<dbReference type="STRING" id="74649.A0A2P6QVN4"/>
<evidence type="ECO:0000313" key="3">
    <source>
        <dbReference type="Proteomes" id="UP000238479"/>
    </source>
</evidence>
<dbReference type="AlphaFoldDB" id="A0A2P6QVN4"/>
<keyword evidence="1" id="KW-0694">RNA-binding</keyword>
<keyword evidence="2" id="KW-0808">Transferase</keyword>